<dbReference type="STRING" id="999422.HMPREF9944_00962"/>
<dbReference type="AlphaFoldDB" id="H1HLB8"/>
<dbReference type="EMBL" id="AGEK01000018">
    <property type="protein sequence ID" value="EHO72250.1"/>
    <property type="molecule type" value="Genomic_DNA"/>
</dbReference>
<evidence type="ECO:0008006" key="3">
    <source>
        <dbReference type="Google" id="ProtNLM"/>
    </source>
</evidence>
<accession>H1HLB8</accession>
<dbReference type="Proteomes" id="UP000003167">
    <property type="component" value="Unassembled WGS sequence"/>
</dbReference>
<gene>
    <name evidence="1" type="ORF">HMPREF9944_00962</name>
</gene>
<comment type="caution">
    <text evidence="1">The sequence shown here is derived from an EMBL/GenBank/DDBJ whole genome shotgun (WGS) entry which is preliminary data.</text>
</comment>
<sequence length="318" mass="36729">MKHLNHTNDDAISFISKIIDNKSEKADKEILRRRRKAEEIGSSKPNELTYQERCHSILDKNKKSISDYDTDFNNDQWTDIKLGIPSVTITEENDKTDFKKLYLYRNNYIQELCNDLRKSNYGEWMCPICQVTPVNSLDHYIPKTKYPLYAVHPRNLIPCCTTCNGHKSEKVVEEGKRVYWNAFLDSVEQRYLYCDIILENGIPTCNFSTKKGDLSDELYKVIKTTFDDLHVADTMRDGVSCFVTELRDSIVKNLIKNNFESLEQCICVIKQLYQPKNVNDVRKVAQLALLDSPAFLKVVNDLVSCKNISSMDISPLIA</sequence>
<dbReference type="RefSeq" id="WP_008564787.1">
    <property type="nucleotide sequence ID" value="NZ_JH594502.1"/>
</dbReference>
<dbReference type="PATRIC" id="fig|999422.3.peg.990"/>
<reference evidence="1 2" key="1">
    <citation type="submission" date="2011-12" db="EMBL/GenBank/DDBJ databases">
        <title>The Genome Sequence of Prevotella maculosa OT 289.</title>
        <authorList>
            <consortium name="The Broad Institute Genome Sequencing Platform"/>
            <person name="Earl A."/>
            <person name="Ward D."/>
            <person name="Feldgarden M."/>
            <person name="Gevers D."/>
            <person name="Izard J."/>
            <person name="Blanton J.M."/>
            <person name="Mathney J."/>
            <person name="Tanner A.C."/>
            <person name="Dewhirst F.E."/>
            <person name="Young S.K."/>
            <person name="Zeng Q."/>
            <person name="Gargeya S."/>
            <person name="Fitzgerald M."/>
            <person name="Haas B."/>
            <person name="Abouelleil A."/>
            <person name="Alvarado L."/>
            <person name="Arachchi H.M."/>
            <person name="Berlin A."/>
            <person name="Chapman S.B."/>
            <person name="Gearin G."/>
            <person name="Goldberg J."/>
            <person name="Griggs A."/>
            <person name="Gujja S."/>
            <person name="Hansen M."/>
            <person name="Heiman D."/>
            <person name="Howarth C."/>
            <person name="Larimer J."/>
            <person name="Lui A."/>
            <person name="MacDonald P.J.P."/>
            <person name="McCowen C."/>
            <person name="Montmayeur A."/>
            <person name="Murphy C."/>
            <person name="Neiman D."/>
            <person name="Pearson M."/>
            <person name="Priest M."/>
            <person name="Roberts A."/>
            <person name="Saif S."/>
            <person name="Shea T."/>
            <person name="Sisk P."/>
            <person name="Stolte C."/>
            <person name="Sykes S."/>
            <person name="Wortman J."/>
            <person name="Nusbaum C."/>
            <person name="Birren B."/>
        </authorList>
    </citation>
    <scope>NUCLEOTIDE SEQUENCE [LARGE SCALE GENOMIC DNA]</scope>
    <source>
        <strain evidence="1 2">OT 289</strain>
    </source>
</reference>
<dbReference type="HOGENOM" id="CLU_069622_0_0_10"/>
<protein>
    <recommendedName>
        <fullName evidence="3">HNH nuclease domain-containing protein</fullName>
    </recommendedName>
</protein>
<dbReference type="Gene3D" id="1.10.30.50">
    <property type="match status" value="1"/>
</dbReference>
<organism evidence="1 2">
    <name type="scientific">Segatella maculosa OT 289</name>
    <dbReference type="NCBI Taxonomy" id="999422"/>
    <lineage>
        <taxon>Bacteria</taxon>
        <taxon>Pseudomonadati</taxon>
        <taxon>Bacteroidota</taxon>
        <taxon>Bacteroidia</taxon>
        <taxon>Bacteroidales</taxon>
        <taxon>Prevotellaceae</taxon>
        <taxon>Segatella</taxon>
    </lineage>
</organism>
<name>H1HLB8_9BACT</name>
<dbReference type="OrthoDB" id="9816185at2"/>
<proteinExistence type="predicted"/>
<evidence type="ECO:0000313" key="2">
    <source>
        <dbReference type="Proteomes" id="UP000003167"/>
    </source>
</evidence>
<keyword evidence="2" id="KW-1185">Reference proteome</keyword>
<evidence type="ECO:0000313" key="1">
    <source>
        <dbReference type="EMBL" id="EHO72250.1"/>
    </source>
</evidence>